<reference evidence="2" key="1">
    <citation type="submission" date="2021-01" db="EMBL/GenBank/DDBJ databases">
        <authorList>
            <consortium name="Genoscope - CEA"/>
            <person name="William W."/>
        </authorList>
    </citation>
    <scope>NUCLEOTIDE SEQUENCE</scope>
</reference>
<evidence type="ECO:0000313" key="3">
    <source>
        <dbReference type="Proteomes" id="UP000692954"/>
    </source>
</evidence>
<organism evidence="2 3">
    <name type="scientific">Paramecium sonneborni</name>
    <dbReference type="NCBI Taxonomy" id="65129"/>
    <lineage>
        <taxon>Eukaryota</taxon>
        <taxon>Sar</taxon>
        <taxon>Alveolata</taxon>
        <taxon>Ciliophora</taxon>
        <taxon>Intramacronucleata</taxon>
        <taxon>Oligohymenophorea</taxon>
        <taxon>Peniculida</taxon>
        <taxon>Parameciidae</taxon>
        <taxon>Paramecium</taxon>
    </lineage>
</organism>
<feature type="region of interest" description="Disordered" evidence="1">
    <location>
        <begin position="74"/>
        <end position="104"/>
    </location>
</feature>
<feature type="compositionally biased region" description="Polar residues" evidence="1">
    <location>
        <begin position="74"/>
        <end position="86"/>
    </location>
</feature>
<gene>
    <name evidence="2" type="ORF">PSON_ATCC_30995.1.T0540101</name>
</gene>
<name>A0A8S1NH27_9CILI</name>
<comment type="caution">
    <text evidence="2">The sequence shown here is derived from an EMBL/GenBank/DDBJ whole genome shotgun (WGS) entry which is preliminary data.</text>
</comment>
<evidence type="ECO:0000313" key="2">
    <source>
        <dbReference type="EMBL" id="CAD8089411.1"/>
    </source>
</evidence>
<dbReference type="EMBL" id="CAJJDN010000054">
    <property type="protein sequence ID" value="CAD8089411.1"/>
    <property type="molecule type" value="Genomic_DNA"/>
</dbReference>
<proteinExistence type="predicted"/>
<sequence length="526" mass="61993">MSVFIDQDWLAKQLENVQQIDYQNCNQPSNTDISEFVLQQSIGESPFIQQNKRDPIEFSLLKLEKLEENQQINYTPKKQYSSATRKQNYKKSKTSTGFPYDQNDDNQYDAETLRKIKSSSVQKKSEFTKQLNNYKQNFSIQINVKYFGTQYQQIISVDESIKAAEFIVLALNKFAQDPKSDKSKFEYQNFTLAYKLIGQDISPSKYTYNNDENFDNDSIILEDESLERPEIDLESQLFYKMVELLPTTTNYGLDFQTIKQTFVSHPESIILLIEDPQSLIFYHIKVDKRGNLGDCLNELNKKVSKKYLKNDYYLSLKFSCVNYDYGELNELFPINQLPIHWLVILLRVKDQIPESLEEVSMANICRTFNNTIYENMSSSNSCRFLSLNFMQLATVEKLPLLYGYQEFSLIRINKGQLDDVVLGIDYFDLYYTYNLKQSKKLGIKKLVSKIIKSLFVQEVEQKKYKRIPINSITDLKQQDEKYFEIFYELKDGYQKKIQFFPKNDDKTVFREAFTKLEYLVSIQQIQ</sequence>
<evidence type="ECO:0000256" key="1">
    <source>
        <dbReference type="SAM" id="MobiDB-lite"/>
    </source>
</evidence>
<accession>A0A8S1NH27</accession>
<dbReference type="Proteomes" id="UP000692954">
    <property type="component" value="Unassembled WGS sequence"/>
</dbReference>
<protein>
    <submittedName>
        <fullName evidence="2">Uncharacterized protein</fullName>
    </submittedName>
</protein>
<keyword evidence="3" id="KW-1185">Reference proteome</keyword>
<dbReference type="OrthoDB" id="304955at2759"/>
<dbReference type="AlphaFoldDB" id="A0A8S1NH27"/>